<comment type="similarity">
    <text evidence="2">Belongs to the VgrG protein family.</text>
</comment>
<dbReference type="AlphaFoldDB" id="A0A381KR45"/>
<dbReference type="GO" id="GO:0005576">
    <property type="term" value="C:extracellular region"/>
    <property type="evidence" value="ECO:0007669"/>
    <property type="project" value="UniProtKB-SubCell"/>
</dbReference>
<dbReference type="Gene3D" id="2.40.50.230">
    <property type="entry name" value="Gp5 N-terminal domain"/>
    <property type="match status" value="1"/>
</dbReference>
<dbReference type="NCBIfam" id="TIGR03361">
    <property type="entry name" value="VI_Rhs_Vgr"/>
    <property type="match status" value="1"/>
</dbReference>
<dbReference type="Gene3D" id="2.30.110.50">
    <property type="match status" value="1"/>
</dbReference>
<gene>
    <name evidence="6" type="ORF">NCTC12119_04996</name>
</gene>
<evidence type="ECO:0000256" key="3">
    <source>
        <dbReference type="ARBA" id="ARBA00022525"/>
    </source>
</evidence>
<dbReference type="Pfam" id="PF05954">
    <property type="entry name" value="Phage_GPD"/>
    <property type="match status" value="1"/>
</dbReference>
<dbReference type="Gene3D" id="3.55.50.10">
    <property type="entry name" value="Baseplate protein-like domains"/>
    <property type="match status" value="1"/>
</dbReference>
<name>A0A381KR45_9ENTR</name>
<dbReference type="SUPFAM" id="SSF69279">
    <property type="entry name" value="Phage tail proteins"/>
    <property type="match status" value="2"/>
</dbReference>
<dbReference type="EMBL" id="UIGI01000002">
    <property type="protein sequence ID" value="SUY92966.1"/>
    <property type="molecule type" value="Genomic_DNA"/>
</dbReference>
<dbReference type="RefSeq" id="WP_115632170.1">
    <property type="nucleotide sequence ID" value="NZ_UIGI01000002.1"/>
</dbReference>
<evidence type="ECO:0000256" key="2">
    <source>
        <dbReference type="ARBA" id="ARBA00005558"/>
    </source>
</evidence>
<evidence type="ECO:0000259" key="4">
    <source>
        <dbReference type="Pfam" id="PF04717"/>
    </source>
</evidence>
<dbReference type="PANTHER" id="PTHR32305:SF15">
    <property type="entry name" value="PROTEIN RHSA-RELATED"/>
    <property type="match status" value="1"/>
</dbReference>
<dbReference type="NCBIfam" id="TIGR01646">
    <property type="entry name" value="vgr_GE"/>
    <property type="match status" value="1"/>
</dbReference>
<dbReference type="InterPro" id="IPR017847">
    <property type="entry name" value="T6SS_RhsGE_Vgr_subset"/>
</dbReference>
<reference evidence="6 7" key="1">
    <citation type="submission" date="2018-06" db="EMBL/GenBank/DDBJ databases">
        <authorList>
            <consortium name="Pathogen Informatics"/>
            <person name="Doyle S."/>
        </authorList>
    </citation>
    <scope>NUCLEOTIDE SEQUENCE [LARGE SCALE GENOMIC DNA]</scope>
    <source>
        <strain evidence="6 7">NCTC12119</strain>
    </source>
</reference>
<dbReference type="InterPro" id="IPR050708">
    <property type="entry name" value="T6SS_VgrG/RHS"/>
</dbReference>
<dbReference type="PANTHER" id="PTHR32305">
    <property type="match status" value="1"/>
</dbReference>
<dbReference type="SUPFAM" id="SSF69349">
    <property type="entry name" value="Phage fibre proteins"/>
    <property type="match status" value="1"/>
</dbReference>
<dbReference type="InterPro" id="IPR054030">
    <property type="entry name" value="Gp5_Vgr_C"/>
</dbReference>
<protein>
    <submittedName>
        <fullName evidence="6">Uncharacterized protein conserved in bacteria</fullName>
    </submittedName>
</protein>
<feature type="domain" description="Gp5/Type VI secretion system Vgr protein OB-fold" evidence="4">
    <location>
        <begin position="376"/>
        <end position="445"/>
    </location>
</feature>
<dbReference type="InterPro" id="IPR006533">
    <property type="entry name" value="T6SS_Vgr_RhsGE"/>
</dbReference>
<proteinExistence type="inferred from homology"/>
<feature type="domain" description="Gp5/Type VI secretion system Vgr C-terminal trimerisation" evidence="5">
    <location>
        <begin position="462"/>
        <end position="570"/>
    </location>
</feature>
<dbReference type="Gene3D" id="4.10.220.110">
    <property type="match status" value="1"/>
</dbReference>
<evidence type="ECO:0000313" key="7">
    <source>
        <dbReference type="Proteomes" id="UP000255528"/>
    </source>
</evidence>
<sequence>MSHVSQKNHFLHWNGSVAGDLLLMSLNGSESVSMPYCYQLRSLTELKEKEIAALHGKAFSCQIGDGLHNSPQRYLHGIATHIQRDRDANGNAVCTLRLEPAFALLRMGRSMRVWQNISVPDLVKKLLGERRINQLDIQLHNTYQKREYCMQYRESDFDFISRLLEEEGIYYFFKHQENQHIMVLTDAPAGHPMANDSNLIWHHQGKNLTPGNIDSWSSCSGLIPGEAVFTGYNTQQAAAVTSQYTSRKENNSLDQVSFTDITPSEERAMLTSKAKITMDAWEANTIGYEANVNAYWLSCGEVFNLKEHPTDSDSYRIQTLFLDASNNVEGGIGDYHCEIKLLRNNVTWRPIATLNPPNIGGVLIAKVVGPSSEEIHTDEQGRIKIQFPWDKENKNDGTSSCWVRVSQPWTGSQFGGQFIPRIGSEVLVSFIQGNPDFPMVIGSVYNGQNKLPFSLPGEKTESGFASRSTNNGGMDEGHRLSFNDKKGEEKLTITAQKDLLLTVNNDAISDIKHEVKSKIGANRDTEIAKGNDTLVLKQGNLQVTLDKGNIEHKVTGNISTSLSNGNYTLTATGGSGKIKTDKTCVIESTQSIELKVGSNKISLSPSGITISGTMIKIEGSGTAELKGAMTTVQGSGMTQIKGGIINIG</sequence>
<organism evidence="6 7">
    <name type="scientific">Buttiauxella agrestis</name>
    <dbReference type="NCBI Taxonomy" id="82977"/>
    <lineage>
        <taxon>Bacteria</taxon>
        <taxon>Pseudomonadati</taxon>
        <taxon>Pseudomonadota</taxon>
        <taxon>Gammaproteobacteria</taxon>
        <taxon>Enterobacterales</taxon>
        <taxon>Enterobacteriaceae</taxon>
        <taxon>Buttiauxella</taxon>
    </lineage>
</organism>
<keyword evidence="3" id="KW-0964">Secreted</keyword>
<dbReference type="Pfam" id="PF04717">
    <property type="entry name" value="Phage_base_V"/>
    <property type="match status" value="1"/>
</dbReference>
<accession>A0A381KR45</accession>
<dbReference type="SUPFAM" id="SSF69255">
    <property type="entry name" value="gp5 N-terminal domain-like"/>
    <property type="match status" value="1"/>
</dbReference>
<evidence type="ECO:0000259" key="5">
    <source>
        <dbReference type="Pfam" id="PF22178"/>
    </source>
</evidence>
<dbReference type="InterPro" id="IPR006531">
    <property type="entry name" value="Gp5/Vgr_OB"/>
</dbReference>
<dbReference type="Proteomes" id="UP000255528">
    <property type="component" value="Unassembled WGS sequence"/>
</dbReference>
<dbReference type="InterPro" id="IPR037026">
    <property type="entry name" value="Vgr_OB-fold_dom_sf"/>
</dbReference>
<dbReference type="Pfam" id="PF22178">
    <property type="entry name" value="Gp5_trimer_C"/>
    <property type="match status" value="1"/>
</dbReference>
<comment type="subcellular location">
    <subcellularLocation>
        <location evidence="1">Secreted</location>
    </subcellularLocation>
</comment>
<evidence type="ECO:0000313" key="6">
    <source>
        <dbReference type="EMBL" id="SUY92966.1"/>
    </source>
</evidence>
<evidence type="ECO:0000256" key="1">
    <source>
        <dbReference type="ARBA" id="ARBA00004613"/>
    </source>
</evidence>